<dbReference type="AlphaFoldDB" id="A0A6J3L422"/>
<feature type="region of interest" description="Disordered" evidence="1">
    <location>
        <begin position="476"/>
        <end position="518"/>
    </location>
</feature>
<proteinExistence type="predicted"/>
<feature type="compositionally biased region" description="Basic and acidic residues" evidence="1">
    <location>
        <begin position="499"/>
        <end position="512"/>
    </location>
</feature>
<feature type="compositionally biased region" description="Basic and acidic residues" evidence="1">
    <location>
        <begin position="238"/>
        <end position="247"/>
    </location>
</feature>
<dbReference type="KEGG" id="bvk:117238910"/>
<reference evidence="3" key="1">
    <citation type="submission" date="2025-08" db="UniProtKB">
        <authorList>
            <consortium name="RefSeq"/>
        </authorList>
    </citation>
    <scope>IDENTIFICATION</scope>
    <source>
        <tissue evidence="3">Muscle</tissue>
    </source>
</reference>
<sequence length="578" mass="63711">MNINRNKNTVYGAGEGDPSTGAVEGCQAGPSASTSCNRGRPGVDHQALGRASASGDEKGSVDYYPRPRRTSTDSSASCAEVSQSKYFWNELPLGRSFDDKKSPLGKPSSLVKLKKRPNRRIAAFDDDSTNENSDLETEGASAPVKKRRSTAQSLRSDSNSREPMVGQTAAELDAQITHEMTEVERIATFSENLEPAFIRRLIIASRKARAASAMLREQIDATCKTATPTSPLRYRRCSNSDDRGAEKEGEEDSEASARTLERLRNLESKVGRLQQTVTRLTQGTEMERSEDKKERAEGPTVTGTTTTTRMTPGVRTADMGLPRRLALSQRPFHGEACNNEEEKYRRFGRWRLRELLQGLEDLFHFMITEMRLYMLPSQSPLPTKNKGVVPSGACAFPAAKSVRSQTGRDSSLSSMDTSEYEVDDSTNIVGSKVDRTKGRKNKNIERGAAAAGNSGMTLAQVASELSEYAKVVRNFRRGERKEKKKGKRRRRRGRKKKNKGEGLKELGARAERAGPSARSNIDLPLPPFALVEALPRIPRGIQPFNVNIAGHVPFISNRCVRCGELGHSVITCSIRRTG</sequence>
<name>A0A6J3L422_9HYME</name>
<feature type="region of interest" description="Disordered" evidence="1">
    <location>
        <begin position="121"/>
        <end position="166"/>
    </location>
</feature>
<gene>
    <name evidence="3" type="primary">LOC117238910</name>
</gene>
<protein>
    <submittedName>
        <fullName evidence="3">Uncharacterized protein LOC117238910</fullName>
    </submittedName>
</protein>
<evidence type="ECO:0000313" key="2">
    <source>
        <dbReference type="Proteomes" id="UP000504631"/>
    </source>
</evidence>
<feature type="region of interest" description="Disordered" evidence="1">
    <location>
        <begin position="226"/>
        <end position="257"/>
    </location>
</feature>
<dbReference type="RefSeq" id="XP_033360002.1">
    <property type="nucleotide sequence ID" value="XM_033504111.1"/>
</dbReference>
<feature type="region of interest" description="Disordered" evidence="1">
    <location>
        <begin position="1"/>
        <end position="79"/>
    </location>
</feature>
<evidence type="ECO:0000256" key="1">
    <source>
        <dbReference type="SAM" id="MobiDB-lite"/>
    </source>
</evidence>
<feature type="compositionally biased region" description="Basic and acidic residues" evidence="1">
    <location>
        <begin position="285"/>
        <end position="297"/>
    </location>
</feature>
<accession>A0A6J3L422</accession>
<dbReference type="Proteomes" id="UP000504631">
    <property type="component" value="Unplaced"/>
</dbReference>
<dbReference type="GeneID" id="117238910"/>
<keyword evidence="2" id="KW-1185">Reference proteome</keyword>
<feature type="compositionally biased region" description="Low complexity" evidence="1">
    <location>
        <begin position="299"/>
        <end position="315"/>
    </location>
</feature>
<organism evidence="2 3">
    <name type="scientific">Bombus vosnesenskii</name>
    <dbReference type="NCBI Taxonomy" id="207650"/>
    <lineage>
        <taxon>Eukaryota</taxon>
        <taxon>Metazoa</taxon>
        <taxon>Ecdysozoa</taxon>
        <taxon>Arthropoda</taxon>
        <taxon>Hexapoda</taxon>
        <taxon>Insecta</taxon>
        <taxon>Pterygota</taxon>
        <taxon>Neoptera</taxon>
        <taxon>Endopterygota</taxon>
        <taxon>Hymenoptera</taxon>
        <taxon>Apocrita</taxon>
        <taxon>Aculeata</taxon>
        <taxon>Apoidea</taxon>
        <taxon>Anthophila</taxon>
        <taxon>Apidae</taxon>
        <taxon>Bombus</taxon>
        <taxon>Pyrobombus</taxon>
    </lineage>
</organism>
<feature type="region of interest" description="Disordered" evidence="1">
    <location>
        <begin position="277"/>
        <end position="315"/>
    </location>
</feature>
<feature type="compositionally biased region" description="Basic residues" evidence="1">
    <location>
        <begin position="482"/>
        <end position="498"/>
    </location>
</feature>
<evidence type="ECO:0000313" key="3">
    <source>
        <dbReference type="RefSeq" id="XP_033360002.1"/>
    </source>
</evidence>
<feature type="compositionally biased region" description="Acidic residues" evidence="1">
    <location>
        <begin position="124"/>
        <end position="137"/>
    </location>
</feature>